<keyword evidence="4" id="KW-0521">NADP</keyword>
<dbReference type="GO" id="GO:0016301">
    <property type="term" value="F:kinase activity"/>
    <property type="evidence" value="ECO:0007669"/>
    <property type="project" value="UniProtKB-KW"/>
</dbReference>
<dbReference type="HAMAP" id="MF_01965">
    <property type="entry name" value="NADHX_dehydratase"/>
    <property type="match status" value="1"/>
</dbReference>
<dbReference type="NCBIfam" id="TIGR00196">
    <property type="entry name" value="yjeF_cterm"/>
    <property type="match status" value="1"/>
</dbReference>
<comment type="catalytic activity">
    <reaction evidence="8">
        <text>(6S)-NADHX + ATP = ADP + phosphate + NADH + H(+)</text>
        <dbReference type="Rhea" id="RHEA:19017"/>
        <dbReference type="ChEBI" id="CHEBI:15378"/>
        <dbReference type="ChEBI" id="CHEBI:30616"/>
        <dbReference type="ChEBI" id="CHEBI:43474"/>
        <dbReference type="ChEBI" id="CHEBI:57945"/>
        <dbReference type="ChEBI" id="CHEBI:64074"/>
        <dbReference type="ChEBI" id="CHEBI:456216"/>
        <dbReference type="EC" id="4.2.1.93"/>
    </reaction>
</comment>
<feature type="binding site" evidence="8">
    <location>
        <position position="221"/>
    </location>
    <ligand>
        <name>(6S)-NADPHX</name>
        <dbReference type="ChEBI" id="CHEBI:64076"/>
    </ligand>
</feature>
<gene>
    <name evidence="10" type="ORF">EGR_02260</name>
</gene>
<keyword evidence="10" id="KW-0418">Kinase</keyword>
<keyword evidence="1 8" id="KW-0597">Phosphoprotein</keyword>
<feature type="domain" description="YjeF C-terminal" evidence="9">
    <location>
        <begin position="4"/>
        <end position="288"/>
    </location>
</feature>
<dbReference type="OrthoDB" id="8110916at2759"/>
<dbReference type="CTD" id="36337975"/>
<comment type="catalytic activity">
    <reaction evidence="7 8">
        <text>(6S)-NADPHX + ATP = ADP + phosphate + NADPH + H(+)</text>
        <dbReference type="Rhea" id="RHEA:32231"/>
        <dbReference type="ChEBI" id="CHEBI:15378"/>
        <dbReference type="ChEBI" id="CHEBI:30616"/>
        <dbReference type="ChEBI" id="CHEBI:43474"/>
        <dbReference type="ChEBI" id="CHEBI:57783"/>
        <dbReference type="ChEBI" id="CHEBI:64076"/>
        <dbReference type="ChEBI" id="CHEBI:456216"/>
        <dbReference type="EC" id="4.2.1.93"/>
    </reaction>
</comment>
<dbReference type="CDD" id="cd01171">
    <property type="entry name" value="YXKO-related"/>
    <property type="match status" value="1"/>
</dbReference>
<dbReference type="EC" id="4.2.1.93" evidence="8"/>
<feature type="binding site" evidence="8">
    <location>
        <begin position="192"/>
        <end position="196"/>
    </location>
    <ligand>
        <name>ATP</name>
        <dbReference type="ChEBI" id="CHEBI:30616"/>
    </ligand>
</feature>
<dbReference type="InterPro" id="IPR000631">
    <property type="entry name" value="CARKD"/>
</dbReference>
<comment type="similarity">
    <text evidence="8">Belongs to the NnrD/CARKD family.</text>
</comment>
<keyword evidence="11" id="KW-1185">Reference proteome</keyword>
<keyword evidence="3 8" id="KW-0067">ATP-binding</keyword>
<dbReference type="PANTHER" id="PTHR12592">
    <property type="entry name" value="ATP-DEPENDENT (S)-NAD(P)H-HYDRATE DEHYDRATASE FAMILY MEMBER"/>
    <property type="match status" value="1"/>
</dbReference>
<dbReference type="GO" id="GO:0005524">
    <property type="term" value="F:ATP binding"/>
    <property type="evidence" value="ECO:0007669"/>
    <property type="project" value="UniProtKB-KW"/>
</dbReference>
<dbReference type="Pfam" id="PF01256">
    <property type="entry name" value="Carb_kinase"/>
    <property type="match status" value="1"/>
</dbReference>
<feature type="binding site" evidence="8">
    <location>
        <begin position="211"/>
        <end position="220"/>
    </location>
    <ligand>
        <name>ATP</name>
        <dbReference type="ChEBI" id="CHEBI:30616"/>
    </ligand>
</feature>
<dbReference type="Proteomes" id="UP000019149">
    <property type="component" value="Unassembled WGS sequence"/>
</dbReference>
<evidence type="ECO:0000256" key="2">
    <source>
        <dbReference type="ARBA" id="ARBA00022741"/>
    </source>
</evidence>
<evidence type="ECO:0000256" key="8">
    <source>
        <dbReference type="HAMAP-Rule" id="MF_03157"/>
    </source>
</evidence>
<keyword evidence="10" id="KW-0808">Transferase</keyword>
<name>W6V8H6_ECHGR</name>
<proteinExistence type="inferred from homology"/>
<dbReference type="Gene3D" id="3.40.1190.20">
    <property type="match status" value="1"/>
</dbReference>
<evidence type="ECO:0000256" key="3">
    <source>
        <dbReference type="ARBA" id="ARBA00022840"/>
    </source>
</evidence>
<dbReference type="PANTHER" id="PTHR12592:SF0">
    <property type="entry name" value="ATP-DEPENDENT (S)-NAD(P)H-HYDRATE DEHYDRATASE"/>
    <property type="match status" value="1"/>
</dbReference>
<keyword evidence="2 8" id="KW-0547">Nucleotide-binding</keyword>
<evidence type="ECO:0000256" key="6">
    <source>
        <dbReference type="ARBA" id="ARBA00023239"/>
    </source>
</evidence>
<dbReference type="PROSITE" id="PS51383">
    <property type="entry name" value="YJEF_C_3"/>
    <property type="match status" value="1"/>
</dbReference>
<protein>
    <recommendedName>
        <fullName evidence="8">ATP-dependent (S)-NAD(P)H-hydrate dehydratase</fullName>
        <ecNumber evidence="8">4.2.1.93</ecNumber>
    </recommendedName>
    <alternativeName>
        <fullName evidence="8">ATP-dependent NAD(P)HX dehydratase</fullName>
    </alternativeName>
</protein>
<dbReference type="GO" id="GO:0046496">
    <property type="term" value="P:nicotinamide nucleotide metabolic process"/>
    <property type="evidence" value="ECO:0007669"/>
    <property type="project" value="UniProtKB-UniRule"/>
</dbReference>
<dbReference type="GO" id="GO:0110051">
    <property type="term" value="P:metabolite repair"/>
    <property type="evidence" value="ECO:0007669"/>
    <property type="project" value="TreeGrafter"/>
</dbReference>
<dbReference type="FunFam" id="3.40.1190.20:FF:000023">
    <property type="entry name" value="ATP-dependent (S)-NAD(P)H-hydrate dehydratase"/>
    <property type="match status" value="1"/>
</dbReference>
<dbReference type="GeneID" id="36337975"/>
<organism evidence="10 11">
    <name type="scientific">Echinococcus granulosus</name>
    <name type="common">Hydatid tapeworm</name>
    <dbReference type="NCBI Taxonomy" id="6210"/>
    <lineage>
        <taxon>Eukaryota</taxon>
        <taxon>Metazoa</taxon>
        <taxon>Spiralia</taxon>
        <taxon>Lophotrochozoa</taxon>
        <taxon>Platyhelminthes</taxon>
        <taxon>Cestoda</taxon>
        <taxon>Eucestoda</taxon>
        <taxon>Cyclophyllidea</taxon>
        <taxon>Taeniidae</taxon>
        <taxon>Echinococcus</taxon>
        <taxon>Echinococcus granulosus group</taxon>
    </lineage>
</organism>
<feature type="binding site" evidence="8">
    <location>
        <begin position="154"/>
        <end position="160"/>
    </location>
    <ligand>
        <name>(6S)-NADPHX</name>
        <dbReference type="ChEBI" id="CHEBI:64076"/>
    </ligand>
</feature>
<evidence type="ECO:0000256" key="4">
    <source>
        <dbReference type="ARBA" id="ARBA00022857"/>
    </source>
</evidence>
<dbReference type="AlphaFoldDB" id="W6V8H6"/>
<comment type="caution">
    <text evidence="10">The sequence shown here is derived from an EMBL/GenBank/DDBJ whole genome shotgun (WGS) entry which is preliminary data.</text>
</comment>
<dbReference type="RefSeq" id="XP_024354015.1">
    <property type="nucleotide sequence ID" value="XM_024491509.1"/>
</dbReference>
<dbReference type="KEGG" id="egl:EGR_02260"/>
<dbReference type="GO" id="GO:0047453">
    <property type="term" value="F:ATP-dependent NAD(P)H-hydrate dehydratase activity"/>
    <property type="evidence" value="ECO:0007669"/>
    <property type="project" value="UniProtKB-UniRule"/>
</dbReference>
<evidence type="ECO:0000313" key="11">
    <source>
        <dbReference type="Proteomes" id="UP000019149"/>
    </source>
</evidence>
<keyword evidence="6 8" id="KW-0456">Lyase</keyword>
<evidence type="ECO:0000256" key="1">
    <source>
        <dbReference type="ARBA" id="ARBA00022553"/>
    </source>
</evidence>
<comment type="cofactor">
    <cofactor evidence="8">
        <name>Mg(2+)</name>
        <dbReference type="ChEBI" id="CHEBI:18420"/>
    </cofactor>
</comment>
<dbReference type="OMA" id="WRAAYHN"/>
<dbReference type="EMBL" id="APAU02000010">
    <property type="protein sequence ID" value="EUB62819.1"/>
    <property type="molecule type" value="Genomic_DNA"/>
</dbReference>
<evidence type="ECO:0000256" key="7">
    <source>
        <dbReference type="ARBA" id="ARBA00047472"/>
    </source>
</evidence>
<dbReference type="InterPro" id="IPR029056">
    <property type="entry name" value="Ribokinase-like"/>
</dbReference>
<evidence type="ECO:0000313" key="10">
    <source>
        <dbReference type="EMBL" id="EUB62819.1"/>
    </source>
</evidence>
<sequence length="291" mass="31000">MGDMLKIIREVIPPLNNALHKGQMGRIGVVGGSKEYTGAPYFAAITALSCGADLVHVICAASAAQAIKCYSPELIVHPTLDNDLTESEKWASKMHSLVIGPGLGVSENMLNTIEIMKECRIARKPMVIDADGIFVVAKNRELVSGYKSVILTPNVNEFSLLYKTIFGTGPSDDPQETSKLAAALGNLTIIRKGPKDIISDGENLLFCDMEGSPRRCGGQGDLLSGAAAVFSHWLSEKPLVCSPSGTVVSGLAACMLARRCAGRAFSKYGRSTVTTKMIDEIATAFDELFGT</sequence>
<evidence type="ECO:0000256" key="5">
    <source>
        <dbReference type="ARBA" id="ARBA00023027"/>
    </source>
</evidence>
<reference evidence="10 11" key="1">
    <citation type="journal article" date="2013" name="Nat. Genet.">
        <title>The genome of the hydatid tapeworm Echinococcus granulosus.</title>
        <authorList>
            <person name="Zheng H."/>
            <person name="Zhang W."/>
            <person name="Zhang L."/>
            <person name="Zhang Z."/>
            <person name="Li J."/>
            <person name="Lu G."/>
            <person name="Zhu Y."/>
            <person name="Wang Y."/>
            <person name="Huang Y."/>
            <person name="Liu J."/>
            <person name="Kang H."/>
            <person name="Chen J."/>
            <person name="Wang L."/>
            <person name="Chen A."/>
            <person name="Yu S."/>
            <person name="Gao Z."/>
            <person name="Jin L."/>
            <person name="Gu W."/>
            <person name="Wang Z."/>
            <person name="Zhao L."/>
            <person name="Shi B."/>
            <person name="Wen H."/>
            <person name="Lin R."/>
            <person name="Jones M.K."/>
            <person name="Brejova B."/>
            <person name="Vinar T."/>
            <person name="Zhao G."/>
            <person name="McManus D.P."/>
            <person name="Chen Z."/>
            <person name="Zhou Y."/>
            <person name="Wang S."/>
        </authorList>
    </citation>
    <scope>NUCLEOTIDE SEQUENCE [LARGE SCALE GENOMIC DNA]</scope>
</reference>
<dbReference type="STRING" id="6210.W6V8H6"/>
<comment type="function">
    <text evidence="8">Catalyzes the dehydration of the S-form of NAD(P)HX at the expense of ATP, which is converted to ADP. Together with NAD(P)HX epimerase, which catalyzes the epimerization of the S- and R-forms, the enzyme allows the repair of both epimers of NAD(P)HX, a damaged form of NAD(P)H that is a result of enzymatic or heat-dependent hydration.</text>
</comment>
<evidence type="ECO:0000259" key="9">
    <source>
        <dbReference type="PROSITE" id="PS51383"/>
    </source>
</evidence>
<keyword evidence="5 8" id="KW-0520">NAD</keyword>
<dbReference type="SUPFAM" id="SSF53613">
    <property type="entry name" value="Ribokinase-like"/>
    <property type="match status" value="1"/>
</dbReference>
<accession>W6V8H6</accession>
<feature type="binding site" evidence="8">
    <location>
        <position position="102"/>
    </location>
    <ligand>
        <name>(6S)-NADPHX</name>
        <dbReference type="ChEBI" id="CHEBI:64076"/>
    </ligand>
</feature>